<dbReference type="EMBL" id="CP137640">
    <property type="protein sequence ID" value="WVX79742.1"/>
    <property type="molecule type" value="Genomic_DNA"/>
</dbReference>
<evidence type="ECO:0000256" key="4">
    <source>
        <dbReference type="ARBA" id="ARBA00023163"/>
    </source>
</evidence>
<dbReference type="Pfam" id="PF03466">
    <property type="entry name" value="LysR_substrate"/>
    <property type="match status" value="1"/>
</dbReference>
<dbReference type="PROSITE" id="PS50931">
    <property type="entry name" value="HTH_LYSR"/>
    <property type="match status" value="1"/>
</dbReference>
<dbReference type="InterPro" id="IPR036390">
    <property type="entry name" value="WH_DNA-bd_sf"/>
</dbReference>
<dbReference type="PANTHER" id="PTHR30419:SF8">
    <property type="entry name" value="NITROGEN ASSIMILATION TRANSCRIPTIONAL ACTIVATOR-RELATED"/>
    <property type="match status" value="1"/>
</dbReference>
<dbReference type="PRINTS" id="PR00039">
    <property type="entry name" value="HTHLYSR"/>
</dbReference>
<keyword evidence="7" id="KW-1185">Reference proteome</keyword>
<dbReference type="Proteomes" id="UP001357223">
    <property type="component" value="Chromosome"/>
</dbReference>
<reference evidence="6 7" key="1">
    <citation type="submission" date="2023-10" db="EMBL/GenBank/DDBJ databases">
        <title>Niallia locisalis sp.nov. isolated from a salt pond sample.</title>
        <authorList>
            <person name="Li X.-J."/>
            <person name="Dong L."/>
        </authorList>
    </citation>
    <scope>NUCLEOTIDE SEQUENCE [LARGE SCALE GENOMIC DNA]</scope>
    <source>
        <strain evidence="6 7">DSM 29761</strain>
    </source>
</reference>
<dbReference type="InterPro" id="IPR005119">
    <property type="entry name" value="LysR_subst-bd"/>
</dbReference>
<dbReference type="SUPFAM" id="SSF46785">
    <property type="entry name" value="Winged helix' DNA-binding domain"/>
    <property type="match status" value="1"/>
</dbReference>
<dbReference type="Gene3D" id="3.40.190.290">
    <property type="match status" value="1"/>
</dbReference>
<feature type="domain" description="HTH lysR-type" evidence="5">
    <location>
        <begin position="1"/>
        <end position="58"/>
    </location>
</feature>
<name>A0ABZ2C813_9BACI</name>
<evidence type="ECO:0000313" key="6">
    <source>
        <dbReference type="EMBL" id="WVX79742.1"/>
    </source>
</evidence>
<accession>A0ABZ2C813</accession>
<dbReference type="InterPro" id="IPR036388">
    <property type="entry name" value="WH-like_DNA-bd_sf"/>
</dbReference>
<evidence type="ECO:0000256" key="2">
    <source>
        <dbReference type="ARBA" id="ARBA00023015"/>
    </source>
</evidence>
<organism evidence="6 7">
    <name type="scientific">Niallia oryzisoli</name>
    <dbReference type="NCBI Taxonomy" id="1737571"/>
    <lineage>
        <taxon>Bacteria</taxon>
        <taxon>Bacillati</taxon>
        <taxon>Bacillota</taxon>
        <taxon>Bacilli</taxon>
        <taxon>Bacillales</taxon>
        <taxon>Bacillaceae</taxon>
        <taxon>Niallia</taxon>
    </lineage>
</organism>
<evidence type="ECO:0000313" key="7">
    <source>
        <dbReference type="Proteomes" id="UP001357223"/>
    </source>
</evidence>
<protein>
    <submittedName>
        <fullName evidence="6">LysR family transcriptional regulator</fullName>
    </submittedName>
</protein>
<sequence>MELRDIKSFMEVANHKSFTKASAHSYLSQPSLSKAIKKLEEELHVQLFDRSTRHLQLTDAGQIVYQQGQKMLSTLSELEILLDELKNITAGEIKIGIPPLIGILFFPDIARRFHENYPKISLELVELGAKSVGKLVEDGTIDLGLIVMPANQKKFNIFPFFEDEFVLFLYNDHPLAQRSSVSLEDLKDEKFILFSDSFTLHDYVIQACEQRGFTPVVSYRSSQWDLIVELVSSKLGITLLPKIIFEKQYNSNVKIIPIENSTLRWRLGIITKKGAYHSFALRELLKLLVNDSEGIVNSLSE</sequence>
<evidence type="ECO:0000259" key="5">
    <source>
        <dbReference type="PROSITE" id="PS50931"/>
    </source>
</evidence>
<dbReference type="InterPro" id="IPR050950">
    <property type="entry name" value="HTH-type_LysR_regulators"/>
</dbReference>
<keyword evidence="2" id="KW-0805">Transcription regulation</keyword>
<dbReference type="CDD" id="cd08438">
    <property type="entry name" value="PBP2_CidR"/>
    <property type="match status" value="1"/>
</dbReference>
<keyword evidence="3" id="KW-0238">DNA-binding</keyword>
<dbReference type="SUPFAM" id="SSF53850">
    <property type="entry name" value="Periplasmic binding protein-like II"/>
    <property type="match status" value="1"/>
</dbReference>
<dbReference type="Gene3D" id="1.10.10.10">
    <property type="entry name" value="Winged helix-like DNA-binding domain superfamily/Winged helix DNA-binding domain"/>
    <property type="match status" value="1"/>
</dbReference>
<dbReference type="InterPro" id="IPR000847">
    <property type="entry name" value="LysR_HTH_N"/>
</dbReference>
<dbReference type="RefSeq" id="WP_338448675.1">
    <property type="nucleotide sequence ID" value="NZ_CP137640.1"/>
</dbReference>
<comment type="similarity">
    <text evidence="1">Belongs to the LysR transcriptional regulatory family.</text>
</comment>
<dbReference type="PANTHER" id="PTHR30419">
    <property type="entry name" value="HTH-TYPE TRANSCRIPTIONAL REGULATOR YBHD"/>
    <property type="match status" value="1"/>
</dbReference>
<dbReference type="Pfam" id="PF00126">
    <property type="entry name" value="HTH_1"/>
    <property type="match status" value="1"/>
</dbReference>
<evidence type="ECO:0000256" key="1">
    <source>
        <dbReference type="ARBA" id="ARBA00009437"/>
    </source>
</evidence>
<evidence type="ECO:0000256" key="3">
    <source>
        <dbReference type="ARBA" id="ARBA00023125"/>
    </source>
</evidence>
<gene>
    <name evidence="6" type="ORF">R4Z09_20985</name>
</gene>
<keyword evidence="4" id="KW-0804">Transcription</keyword>
<proteinExistence type="inferred from homology"/>